<evidence type="ECO:0000256" key="1">
    <source>
        <dbReference type="SAM" id="MobiDB-lite"/>
    </source>
</evidence>
<feature type="region of interest" description="Disordered" evidence="1">
    <location>
        <begin position="30"/>
        <end position="51"/>
    </location>
</feature>
<name>A0ABT9IHX8_9ACTN</name>
<dbReference type="RefSeq" id="WP_306001370.1">
    <property type="nucleotide sequence ID" value="NZ_JASNFN010000031.1"/>
</dbReference>
<accession>A0ABT9IHX8</accession>
<dbReference type="Proteomes" id="UP001233673">
    <property type="component" value="Unassembled WGS sequence"/>
</dbReference>
<organism evidence="2 3">
    <name type="scientific">Blastococcus carthaginiensis</name>
    <dbReference type="NCBI Taxonomy" id="3050034"/>
    <lineage>
        <taxon>Bacteria</taxon>
        <taxon>Bacillati</taxon>
        <taxon>Actinomycetota</taxon>
        <taxon>Actinomycetes</taxon>
        <taxon>Geodermatophilales</taxon>
        <taxon>Geodermatophilaceae</taxon>
        <taxon>Blastococcus</taxon>
    </lineage>
</organism>
<keyword evidence="3" id="KW-1185">Reference proteome</keyword>
<evidence type="ECO:0000313" key="2">
    <source>
        <dbReference type="EMBL" id="MDP5184827.1"/>
    </source>
</evidence>
<protein>
    <submittedName>
        <fullName evidence="2">Uncharacterized protein</fullName>
    </submittedName>
</protein>
<gene>
    <name evidence="2" type="ORF">QOZ88_19515</name>
</gene>
<proteinExistence type="predicted"/>
<dbReference type="EMBL" id="JASNFN010000031">
    <property type="protein sequence ID" value="MDP5184827.1"/>
    <property type="molecule type" value="Genomic_DNA"/>
</dbReference>
<sequence length="51" mass="5478">MATFSKRTLSILGDILTEYSSLTPIGHLFEDHGINPPPPEVAEEAVRGVNG</sequence>
<reference evidence="3" key="1">
    <citation type="submission" date="2023-05" db="EMBL/GenBank/DDBJ databases">
        <title>Draft genome of Pseudofrankia sp. BMG5.37.</title>
        <authorList>
            <person name="Gtari M."/>
            <person name="Ghodhbane F."/>
            <person name="Sbissi I."/>
        </authorList>
    </citation>
    <scope>NUCLEOTIDE SEQUENCE [LARGE SCALE GENOMIC DNA]</scope>
    <source>
        <strain evidence="3">BMG 814</strain>
    </source>
</reference>
<comment type="caution">
    <text evidence="2">The sequence shown here is derived from an EMBL/GenBank/DDBJ whole genome shotgun (WGS) entry which is preliminary data.</text>
</comment>
<evidence type="ECO:0000313" key="3">
    <source>
        <dbReference type="Proteomes" id="UP001233673"/>
    </source>
</evidence>